<evidence type="ECO:0000313" key="4">
    <source>
        <dbReference type="Proteomes" id="UP000789390"/>
    </source>
</evidence>
<dbReference type="AlphaFoldDB" id="A0A8J2RNY7"/>
<feature type="compositionally biased region" description="Polar residues" evidence="1">
    <location>
        <begin position="620"/>
        <end position="664"/>
    </location>
</feature>
<feature type="compositionally biased region" description="Low complexity" evidence="1">
    <location>
        <begin position="82"/>
        <end position="103"/>
    </location>
</feature>
<feature type="compositionally biased region" description="Low complexity" evidence="1">
    <location>
        <begin position="858"/>
        <end position="877"/>
    </location>
</feature>
<evidence type="ECO:0000313" key="3">
    <source>
        <dbReference type="EMBL" id="CAH0108173.1"/>
    </source>
</evidence>
<feature type="region of interest" description="Disordered" evidence="1">
    <location>
        <begin position="764"/>
        <end position="937"/>
    </location>
</feature>
<feature type="compositionally biased region" description="Polar residues" evidence="1">
    <location>
        <begin position="715"/>
        <end position="728"/>
    </location>
</feature>
<evidence type="ECO:0000256" key="2">
    <source>
        <dbReference type="SAM" id="Phobius"/>
    </source>
</evidence>
<sequence>MASSKVNYHPVVTFHGCLNENVLILIQVLLLIAVTLVVAAYAQQETAQHEDLELAETKGKKHTRHIQPNNKPSPQRFRPRIRSPSGRGRSDSSENGGSEAGGEYDPNNDGYVIISYGGSLGNKGKKGQRYGNKYGSDYSVEVVGNVYGYEDDHGYHGGSYHDDGYHEQDNVKESIECLRNSVTSSNVITFHFVFTFFLLAGGIGESTGFKGNSESTVTDVDAEESDVTSGKGESEATNGNIGSMSESTGAGGSEGSKGNIQSMVDATVTSGDAMGGEGSKGESMGEELTGGADAGTMSEMESMGDVKEGDAMEGDGSTMDDMESIGEEVPKTESMDAGGDESGNKGSTDTGGSTTNGEDAAGGDGEKSNSEKGSSETDNTGTKVSAEVGGSAEESDYVVEVEIIEDKELEDDASNKGRVIEENISQASPAVPETLSTSSVTMEKAIGTVESTSDLSATAVSSSAPMGDKGMSVVVTDEMLKMAKMIKIDEMIKNGEMDKIDELIKNAEMIQPEVTKDEMQPLQHAVTMEKPCGDASKASCTSESTTPAASATNAGQRRIGRNGNGSRERSGKQGNGDKRSIVVGKVAPTTSTNRVKQESRSVINKSAGSSAGSSKKPSNLPVNAQKVSQNAGSPRSKPVNNQGKPIALNNTSQTNGNRESSLRPSGNVGKVSSVHHPGSRAKKESVIPVGSKPVRSSPIRSVDKEKKLPGIGEKVNNSTGGMNSTISSAPAVNTTLKYSTNTTSNNGTTNTEINGERRFFSIGKGGITFGNRGKQEIGSGSGDKFNNRGVRTSVQSKSPRQVMKPPSKPQANPMMGGMRPTFFTESRLKGETTTEKSVRNEKGSKTTKNSVKEKRGISISSSASSVNSQPVSTTSTGKGEKGSRGSSKGNDKKEIAISSTTESAPATKAAGKEKKGATASSENGEKQISGFVRNASPLSIVRYLTKRRRRFL</sequence>
<feature type="compositionally biased region" description="Basic and acidic residues" evidence="1">
    <location>
        <begin position="364"/>
        <end position="375"/>
    </location>
</feature>
<feature type="compositionally biased region" description="Basic and acidic residues" evidence="1">
    <location>
        <begin position="826"/>
        <end position="856"/>
    </location>
</feature>
<feature type="region of interest" description="Disordered" evidence="1">
    <location>
        <begin position="530"/>
        <end position="728"/>
    </location>
</feature>
<feature type="compositionally biased region" description="Low complexity" evidence="1">
    <location>
        <begin position="344"/>
        <end position="357"/>
    </location>
</feature>
<keyword evidence="2" id="KW-1133">Transmembrane helix</keyword>
<feature type="compositionally biased region" description="Polar residues" evidence="1">
    <location>
        <begin position="588"/>
        <end position="604"/>
    </location>
</feature>
<feature type="region of interest" description="Disordered" evidence="1">
    <location>
        <begin position="210"/>
        <end position="397"/>
    </location>
</feature>
<name>A0A8J2RNY7_9CRUS</name>
<feature type="region of interest" description="Disordered" evidence="1">
    <location>
        <begin position="57"/>
        <end position="106"/>
    </location>
</feature>
<keyword evidence="2" id="KW-0812">Transmembrane</keyword>
<keyword evidence="2" id="KW-0472">Membrane</keyword>
<gene>
    <name evidence="3" type="ORF">DGAL_LOCUS11540</name>
</gene>
<dbReference type="OrthoDB" id="10436635at2759"/>
<dbReference type="EMBL" id="CAKKLH010000281">
    <property type="protein sequence ID" value="CAH0108173.1"/>
    <property type="molecule type" value="Genomic_DNA"/>
</dbReference>
<feature type="compositionally biased region" description="Polar residues" evidence="1">
    <location>
        <begin position="789"/>
        <end position="799"/>
    </location>
</feature>
<proteinExistence type="predicted"/>
<feature type="compositionally biased region" description="Low complexity" evidence="1">
    <location>
        <begin position="605"/>
        <end position="616"/>
    </location>
</feature>
<feature type="compositionally biased region" description="Basic and acidic residues" evidence="1">
    <location>
        <begin position="878"/>
        <end position="895"/>
    </location>
</feature>
<comment type="caution">
    <text evidence="3">The sequence shown here is derived from an EMBL/GenBank/DDBJ whole genome shotgun (WGS) entry which is preliminary data.</text>
</comment>
<feature type="compositionally biased region" description="Low complexity" evidence="1">
    <location>
        <begin position="538"/>
        <end position="557"/>
    </location>
</feature>
<dbReference type="Proteomes" id="UP000789390">
    <property type="component" value="Unassembled WGS sequence"/>
</dbReference>
<evidence type="ECO:0000256" key="1">
    <source>
        <dbReference type="SAM" id="MobiDB-lite"/>
    </source>
</evidence>
<accession>A0A8J2RNY7</accession>
<organism evidence="3 4">
    <name type="scientific">Daphnia galeata</name>
    <dbReference type="NCBI Taxonomy" id="27404"/>
    <lineage>
        <taxon>Eukaryota</taxon>
        <taxon>Metazoa</taxon>
        <taxon>Ecdysozoa</taxon>
        <taxon>Arthropoda</taxon>
        <taxon>Crustacea</taxon>
        <taxon>Branchiopoda</taxon>
        <taxon>Diplostraca</taxon>
        <taxon>Cladocera</taxon>
        <taxon>Anomopoda</taxon>
        <taxon>Daphniidae</taxon>
        <taxon>Daphnia</taxon>
    </lineage>
</organism>
<reference evidence="3" key="1">
    <citation type="submission" date="2021-11" db="EMBL/GenBank/DDBJ databases">
        <authorList>
            <person name="Schell T."/>
        </authorList>
    </citation>
    <scope>NUCLEOTIDE SEQUENCE</scope>
    <source>
        <strain evidence="3">M5</strain>
    </source>
</reference>
<feature type="compositionally biased region" description="Polar residues" evidence="1">
    <location>
        <begin position="259"/>
        <end position="270"/>
    </location>
</feature>
<protein>
    <submittedName>
        <fullName evidence="3">Uncharacterized protein</fullName>
    </submittedName>
</protein>
<feature type="compositionally biased region" description="Basic and acidic residues" evidence="1">
    <location>
        <begin position="566"/>
        <end position="580"/>
    </location>
</feature>
<feature type="transmembrane region" description="Helical" evidence="2">
    <location>
        <begin position="21"/>
        <end position="42"/>
    </location>
</feature>
<keyword evidence="4" id="KW-1185">Reference proteome</keyword>